<keyword evidence="8" id="KW-1185">Reference proteome</keyword>
<dbReference type="InterPro" id="IPR009908">
    <property type="entry name" value="Methylamine_util_MauE"/>
</dbReference>
<comment type="subcellular location">
    <subcellularLocation>
        <location evidence="1">Membrane</location>
        <topology evidence="1">Multi-pass membrane protein</topology>
    </subcellularLocation>
</comment>
<feature type="domain" description="Methylamine utilisation protein MauE" evidence="6">
    <location>
        <begin position="8"/>
        <end position="140"/>
    </location>
</feature>
<feature type="transmembrane region" description="Helical" evidence="5">
    <location>
        <begin position="155"/>
        <end position="172"/>
    </location>
</feature>
<evidence type="ECO:0000313" key="7">
    <source>
        <dbReference type="EMBL" id="GAA1790111.1"/>
    </source>
</evidence>
<name>A0ABP4XQZ7_9MICO</name>
<evidence type="ECO:0000313" key="8">
    <source>
        <dbReference type="Proteomes" id="UP001499938"/>
    </source>
</evidence>
<feature type="transmembrane region" description="Helical" evidence="5">
    <location>
        <begin position="78"/>
        <end position="98"/>
    </location>
</feature>
<accession>A0ABP4XQZ7</accession>
<keyword evidence="3 5" id="KW-1133">Transmembrane helix</keyword>
<evidence type="ECO:0000256" key="2">
    <source>
        <dbReference type="ARBA" id="ARBA00022692"/>
    </source>
</evidence>
<keyword evidence="2 5" id="KW-0812">Transmembrane</keyword>
<reference evidence="8" key="1">
    <citation type="journal article" date="2019" name="Int. J. Syst. Evol. Microbiol.">
        <title>The Global Catalogue of Microorganisms (GCM) 10K type strain sequencing project: providing services to taxonomists for standard genome sequencing and annotation.</title>
        <authorList>
            <consortium name="The Broad Institute Genomics Platform"/>
            <consortium name="The Broad Institute Genome Sequencing Center for Infectious Disease"/>
            <person name="Wu L."/>
            <person name="Ma J."/>
        </authorList>
    </citation>
    <scope>NUCLEOTIDE SEQUENCE [LARGE SCALE GENOMIC DNA]</scope>
    <source>
        <strain evidence="8">JCM 15592</strain>
    </source>
</reference>
<gene>
    <name evidence="7" type="ORF">GCM10009811_13760</name>
</gene>
<evidence type="ECO:0000256" key="4">
    <source>
        <dbReference type="ARBA" id="ARBA00023136"/>
    </source>
</evidence>
<keyword evidence="4 5" id="KW-0472">Membrane</keyword>
<dbReference type="Pfam" id="PF07291">
    <property type="entry name" value="MauE"/>
    <property type="match status" value="1"/>
</dbReference>
<evidence type="ECO:0000256" key="1">
    <source>
        <dbReference type="ARBA" id="ARBA00004141"/>
    </source>
</evidence>
<dbReference type="EMBL" id="BAAAPO010000022">
    <property type="protein sequence ID" value="GAA1790111.1"/>
    <property type="molecule type" value="Genomic_DNA"/>
</dbReference>
<organism evidence="7 8">
    <name type="scientific">Nostocoides veronense</name>
    <dbReference type="NCBI Taxonomy" id="330836"/>
    <lineage>
        <taxon>Bacteria</taxon>
        <taxon>Bacillati</taxon>
        <taxon>Actinomycetota</taxon>
        <taxon>Actinomycetes</taxon>
        <taxon>Micrococcales</taxon>
        <taxon>Intrasporangiaceae</taxon>
        <taxon>Nostocoides</taxon>
    </lineage>
</organism>
<sequence>MTTALLAAPALLLLWAAAAHLRAPGPLRAALVAHGVLPAGLHRPVAIFLVVAEVVVGFAAVATATAWFAGSRPVAARAAALAVAGLTLAYAGYALLAWRATQSIRGARWHVPCGCGLGNEPLTGWHATRAALMALAALTAAAWPGAPTPSGPADQAMVLAATLAMALLFGVLPSARAHAPRTAGVQI</sequence>
<evidence type="ECO:0000256" key="3">
    <source>
        <dbReference type="ARBA" id="ARBA00022989"/>
    </source>
</evidence>
<comment type="caution">
    <text evidence="7">The sequence shown here is derived from an EMBL/GenBank/DDBJ whole genome shotgun (WGS) entry which is preliminary data.</text>
</comment>
<evidence type="ECO:0000259" key="6">
    <source>
        <dbReference type="Pfam" id="PF07291"/>
    </source>
</evidence>
<protein>
    <recommendedName>
        <fullName evidence="6">Methylamine utilisation protein MauE domain-containing protein</fullName>
    </recommendedName>
</protein>
<dbReference type="RefSeq" id="WP_344082870.1">
    <property type="nucleotide sequence ID" value="NZ_BAAAPO010000022.1"/>
</dbReference>
<dbReference type="Proteomes" id="UP001499938">
    <property type="component" value="Unassembled WGS sequence"/>
</dbReference>
<proteinExistence type="predicted"/>
<evidence type="ECO:0000256" key="5">
    <source>
        <dbReference type="SAM" id="Phobius"/>
    </source>
</evidence>
<feature type="transmembrane region" description="Helical" evidence="5">
    <location>
        <begin position="45"/>
        <end position="69"/>
    </location>
</feature>